<name>A0ABU8RI23_9ACTN</name>
<feature type="transmembrane region" description="Helical" evidence="2">
    <location>
        <begin position="58"/>
        <end position="76"/>
    </location>
</feature>
<keyword evidence="2" id="KW-1133">Transmembrane helix</keyword>
<organism evidence="3 4">
    <name type="scientific">Pseudokineococcus basanitobsidens</name>
    <dbReference type="NCBI Taxonomy" id="1926649"/>
    <lineage>
        <taxon>Bacteria</taxon>
        <taxon>Bacillati</taxon>
        <taxon>Actinomycetota</taxon>
        <taxon>Actinomycetes</taxon>
        <taxon>Kineosporiales</taxon>
        <taxon>Kineosporiaceae</taxon>
        <taxon>Pseudokineococcus</taxon>
    </lineage>
</organism>
<evidence type="ECO:0000313" key="4">
    <source>
        <dbReference type="Proteomes" id="UP001387100"/>
    </source>
</evidence>
<keyword evidence="4" id="KW-1185">Reference proteome</keyword>
<keyword evidence="2" id="KW-0472">Membrane</keyword>
<evidence type="ECO:0000313" key="3">
    <source>
        <dbReference type="EMBL" id="MEJ5944727.1"/>
    </source>
</evidence>
<evidence type="ECO:0000256" key="2">
    <source>
        <dbReference type="SAM" id="Phobius"/>
    </source>
</evidence>
<accession>A0ABU8RI23</accession>
<keyword evidence="2" id="KW-0812">Transmembrane</keyword>
<gene>
    <name evidence="3" type="ORF">WDZ17_05395</name>
</gene>
<protein>
    <submittedName>
        <fullName evidence="3">Uncharacterized protein</fullName>
    </submittedName>
</protein>
<feature type="region of interest" description="Disordered" evidence="1">
    <location>
        <begin position="34"/>
        <end position="54"/>
    </location>
</feature>
<reference evidence="3 4" key="1">
    <citation type="journal article" date="2017" name="Int. J. Syst. Evol. Microbiol.">
        <title>Pseudokineococcus basanitobsidens sp. nov., isolated from volcanic rock.</title>
        <authorList>
            <person name="Lee D.W."/>
            <person name="Park M.Y."/>
            <person name="Kim J.J."/>
            <person name="Kim B.S."/>
        </authorList>
    </citation>
    <scope>NUCLEOTIDE SEQUENCE [LARGE SCALE GENOMIC DNA]</scope>
    <source>
        <strain evidence="3 4">DSM 103726</strain>
    </source>
</reference>
<evidence type="ECO:0000256" key="1">
    <source>
        <dbReference type="SAM" id="MobiDB-lite"/>
    </source>
</evidence>
<dbReference type="EMBL" id="JBBIAA010000003">
    <property type="protein sequence ID" value="MEJ5944727.1"/>
    <property type="molecule type" value="Genomic_DNA"/>
</dbReference>
<dbReference type="RefSeq" id="WP_339574110.1">
    <property type="nucleotide sequence ID" value="NZ_JBBIAA010000003.1"/>
</dbReference>
<proteinExistence type="predicted"/>
<dbReference type="Proteomes" id="UP001387100">
    <property type="component" value="Unassembled WGS sequence"/>
</dbReference>
<sequence>MRHEPYDVATLLRSVDPGAPQASDPAMHQRVRARLPLHQTAPGPTSASPRRSRRLRRGAVLVAAAAAGITAVTLTVTQPAPAMAALTPEAKASAGATAEPAGDTTAERTSCLREFGDGIADDPSATYLLEERRGDLTSMIAAYGDQTAFCIIGPDDTGLLNSMSGLDVDVTDRPTTGITAAVSGDDLDGPPESRLHYLTGRYGPDVHGIDLTLADGRQLIASLQDGWFTAWWTGTATTPDAQVTWTTTDGTSATTPYADVPF</sequence>
<comment type="caution">
    <text evidence="3">The sequence shown here is derived from an EMBL/GenBank/DDBJ whole genome shotgun (WGS) entry which is preliminary data.</text>
</comment>